<feature type="compositionally biased region" description="Acidic residues" evidence="2">
    <location>
        <begin position="573"/>
        <end position="606"/>
    </location>
</feature>
<name>A0A914XZI4_9BILA</name>
<accession>A0A914XZI4</accession>
<dbReference type="WBParaSite" id="PSU_v2.g12620.t1">
    <property type="protein sequence ID" value="PSU_v2.g12620.t1"/>
    <property type="gene ID" value="PSU_v2.g12620"/>
</dbReference>
<keyword evidence="1" id="KW-0175">Coiled coil</keyword>
<evidence type="ECO:0000256" key="2">
    <source>
        <dbReference type="SAM" id="MobiDB-lite"/>
    </source>
</evidence>
<feature type="coiled-coil region" evidence="1">
    <location>
        <begin position="488"/>
        <end position="515"/>
    </location>
</feature>
<sequence>MFWQTEKEVKANVYNDQKQFFKVAGKFFLYMATWNANNKTKADEHNLNDSNDTKYNSLNLNASRGIANDGRQQLSSTNHRSGRNAFQGYGDIAENRKKNFVVKDEPRNRLRGLPLPLNYYDSDGEEKDEKKMKKAKSSLNNSTLSLHILKYEQSIDSGDKGLQNEDKATGTSSTKSITKGIGGFFKTCKDILLCNDVSNNDKKTEEKLPIVQHFRASEKLFDPNKQPVVHHCDRCFKFFNLFREYLLHECPEANDIVPTDSPCNINVQHTEYNRYVDEETESKAIVETVYEKYVPPAEYHLYSRNVIVEEPKNVKEGEIKKKNKDLNDKKKAVNETENFLEETTVAEAPVAETLKTSEIKSDSKNVVVQNHAKFPKSNQKPVKLIGSSSLWNNPDCCKIMNRYATAKKNSGTFTTLAADLSEVLGFAITRFQANHQYKLYLRKISFTPPILKQTKLNFQSAKKSAETKQTLKRKASATVESGDVKVSKKKGKDVHEEVLHRMQNLEEQNEQILIQNTEIFNLLKVFMDNANINGNGSISRKILNSKNVTFKEKSESIDLEDDPESDIKIIESETSESDTNDGFTDDGESEGSYDDSEEEDDDDYMDDTNIASTSDYSNHAPVVNKSGQILTDYMTAKNSKLKPMVVVMQNRKIYSYTKKNTNPPTTYYECNRCPRNSTDKSKGTLKGDQFWAHPGHSEECQPMTQKEFDELQIDRNIRENVTKGFRGIDAYRAGFKEACAKGLNIGDYENLRKSYDRLSGKEIPNSLKNKVAAEHTVLLSGERWLLHEEKDLAVFSSDLELRTMAECKILMADPTFRTSPKGFNQTLYIHGLVEGQSGPEWRCLLMAVMNNREEITYKIVFNAIKKRWKEMGVEPKFERFHTDYESALFNAAAELGGKDKVYENWII</sequence>
<dbReference type="AlphaFoldDB" id="A0A914XZI4"/>
<feature type="region of interest" description="Disordered" evidence="2">
    <location>
        <begin position="552"/>
        <end position="619"/>
    </location>
</feature>
<dbReference type="Proteomes" id="UP000887577">
    <property type="component" value="Unplaced"/>
</dbReference>
<evidence type="ECO:0000313" key="3">
    <source>
        <dbReference type="Proteomes" id="UP000887577"/>
    </source>
</evidence>
<proteinExistence type="predicted"/>
<evidence type="ECO:0000256" key="1">
    <source>
        <dbReference type="SAM" id="Coils"/>
    </source>
</evidence>
<organism evidence="3 4">
    <name type="scientific">Panagrolaimus superbus</name>
    <dbReference type="NCBI Taxonomy" id="310955"/>
    <lineage>
        <taxon>Eukaryota</taxon>
        <taxon>Metazoa</taxon>
        <taxon>Ecdysozoa</taxon>
        <taxon>Nematoda</taxon>
        <taxon>Chromadorea</taxon>
        <taxon>Rhabditida</taxon>
        <taxon>Tylenchina</taxon>
        <taxon>Panagrolaimomorpha</taxon>
        <taxon>Panagrolaimoidea</taxon>
        <taxon>Panagrolaimidae</taxon>
        <taxon>Panagrolaimus</taxon>
    </lineage>
</organism>
<reference evidence="4" key="1">
    <citation type="submission" date="2022-11" db="UniProtKB">
        <authorList>
            <consortium name="WormBaseParasite"/>
        </authorList>
    </citation>
    <scope>IDENTIFICATION</scope>
</reference>
<keyword evidence="3" id="KW-1185">Reference proteome</keyword>
<evidence type="ECO:0000313" key="4">
    <source>
        <dbReference type="WBParaSite" id="PSU_v2.g12620.t1"/>
    </source>
</evidence>
<protein>
    <submittedName>
        <fullName evidence="4">Uncharacterized protein</fullName>
    </submittedName>
</protein>